<keyword evidence="1" id="KW-0812">Transmembrane</keyword>
<organism evidence="2 3">
    <name type="scientific">Allokutzneria oryzae</name>
    <dbReference type="NCBI Taxonomy" id="1378989"/>
    <lineage>
        <taxon>Bacteria</taxon>
        <taxon>Bacillati</taxon>
        <taxon>Actinomycetota</taxon>
        <taxon>Actinomycetes</taxon>
        <taxon>Pseudonocardiales</taxon>
        <taxon>Pseudonocardiaceae</taxon>
        <taxon>Allokutzneria</taxon>
    </lineage>
</organism>
<sequence length="190" mass="20415">MARSARAERVLTSLTGVLAVLAGAAAIVVGLGWLGEFRAQRSVLDPVVMDWVAENPQWTKAAGIALGVLLLVVGLMWTVRSLRPEHQPDMLLDTTVDGRLKVTAGAVTEAIRADAEAVNGVSRAKARLVGTTEEPALRLYLWLAAGTDIRRVWQDLDGDVLSRARTALGVPALPTAVRMELDTTKSTRVR</sequence>
<dbReference type="RefSeq" id="WP_377860838.1">
    <property type="nucleotide sequence ID" value="NZ_JBHLZU010000027.1"/>
</dbReference>
<feature type="transmembrane region" description="Helical" evidence="1">
    <location>
        <begin position="61"/>
        <end position="79"/>
    </location>
</feature>
<evidence type="ECO:0000256" key="1">
    <source>
        <dbReference type="SAM" id="Phobius"/>
    </source>
</evidence>
<name>A0ABV6A5B1_9PSEU</name>
<dbReference type="EMBL" id="JBHLZU010000027">
    <property type="protein sequence ID" value="MFB9908352.1"/>
    <property type="molecule type" value="Genomic_DNA"/>
</dbReference>
<protein>
    <submittedName>
        <fullName evidence="2">Alkaline shock response membrane anchor protein AmaP</fullName>
    </submittedName>
</protein>
<accession>A0ABV6A5B1</accession>
<evidence type="ECO:0000313" key="3">
    <source>
        <dbReference type="Proteomes" id="UP001589693"/>
    </source>
</evidence>
<proteinExistence type="predicted"/>
<keyword evidence="3" id="KW-1185">Reference proteome</keyword>
<keyword evidence="1" id="KW-1133">Transmembrane helix</keyword>
<comment type="caution">
    <text evidence="2">The sequence shown here is derived from an EMBL/GenBank/DDBJ whole genome shotgun (WGS) entry which is preliminary data.</text>
</comment>
<keyword evidence="1" id="KW-0472">Membrane</keyword>
<evidence type="ECO:0000313" key="2">
    <source>
        <dbReference type="EMBL" id="MFB9908352.1"/>
    </source>
</evidence>
<dbReference type="Proteomes" id="UP001589693">
    <property type="component" value="Unassembled WGS sequence"/>
</dbReference>
<reference evidence="2 3" key="1">
    <citation type="submission" date="2024-09" db="EMBL/GenBank/DDBJ databases">
        <authorList>
            <person name="Sun Q."/>
            <person name="Mori K."/>
        </authorList>
    </citation>
    <scope>NUCLEOTIDE SEQUENCE [LARGE SCALE GENOMIC DNA]</scope>
    <source>
        <strain evidence="2 3">TBRC 7907</strain>
    </source>
</reference>
<gene>
    <name evidence="2" type="ORF">ACFFQA_30830</name>
</gene>